<dbReference type="PANTHER" id="PTHR43201">
    <property type="entry name" value="ACYL-COA SYNTHETASE"/>
    <property type="match status" value="1"/>
</dbReference>
<comment type="similarity">
    <text evidence="1">Belongs to the ATP-dependent AMP-binding enzyme family.</text>
</comment>
<proteinExistence type="inferred from homology"/>
<dbReference type="EC" id="6.2.1.3" evidence="5"/>
<dbReference type="STRING" id="1454003.AW10_01361"/>
<accession>A0A011P0K2</accession>
<dbReference type="AlphaFoldDB" id="A0A011P0K2"/>
<dbReference type="PATRIC" id="fig|1454003.3.peg.1402"/>
<comment type="caution">
    <text evidence="5">The sequence shown here is derived from an EMBL/GenBank/DDBJ whole genome shotgun (WGS) entry which is preliminary data.</text>
</comment>
<dbReference type="Pfam" id="PF00501">
    <property type="entry name" value="AMP-binding"/>
    <property type="match status" value="1"/>
</dbReference>
<keyword evidence="2 5" id="KW-0436">Ligase</keyword>
<dbReference type="InterPro" id="IPR042099">
    <property type="entry name" value="ANL_N_sf"/>
</dbReference>
<evidence type="ECO:0000313" key="5">
    <source>
        <dbReference type="EMBL" id="EXI81161.1"/>
    </source>
</evidence>
<organism evidence="5 6">
    <name type="scientific">Candidatus Accumulibacter appositus</name>
    <dbReference type="NCBI Taxonomy" id="1454003"/>
    <lineage>
        <taxon>Bacteria</taxon>
        <taxon>Pseudomonadati</taxon>
        <taxon>Pseudomonadota</taxon>
        <taxon>Betaproteobacteria</taxon>
        <taxon>Candidatus Accumulibacter</taxon>
    </lineage>
</organism>
<dbReference type="InterPro" id="IPR020845">
    <property type="entry name" value="AMP-binding_CS"/>
</dbReference>
<dbReference type="PROSITE" id="PS00455">
    <property type="entry name" value="AMP_BINDING"/>
    <property type="match status" value="1"/>
</dbReference>
<dbReference type="PANTHER" id="PTHR43201:SF5">
    <property type="entry name" value="MEDIUM-CHAIN ACYL-COA LIGASE ACSF2, MITOCHONDRIAL"/>
    <property type="match status" value="1"/>
</dbReference>
<evidence type="ECO:0000259" key="3">
    <source>
        <dbReference type="Pfam" id="PF00501"/>
    </source>
</evidence>
<dbReference type="Pfam" id="PF13193">
    <property type="entry name" value="AMP-binding_C"/>
    <property type="match status" value="1"/>
</dbReference>
<dbReference type="InterPro" id="IPR000873">
    <property type="entry name" value="AMP-dep_synth/lig_dom"/>
</dbReference>
<evidence type="ECO:0000256" key="1">
    <source>
        <dbReference type="ARBA" id="ARBA00006432"/>
    </source>
</evidence>
<dbReference type="EMBL" id="JEMX01000026">
    <property type="protein sequence ID" value="EXI81161.1"/>
    <property type="molecule type" value="Genomic_DNA"/>
</dbReference>
<name>A0A011P0K2_9PROT</name>
<protein>
    <submittedName>
        <fullName evidence="5">Long-chain-fatty-acid--CoA ligase</fullName>
        <ecNumber evidence="5">6.2.1.3</ecNumber>
    </submittedName>
</protein>
<feature type="domain" description="AMP-dependent synthetase/ligase" evidence="3">
    <location>
        <begin position="14"/>
        <end position="382"/>
    </location>
</feature>
<dbReference type="SUPFAM" id="SSF56801">
    <property type="entry name" value="Acetyl-CoA synthetase-like"/>
    <property type="match status" value="1"/>
</dbReference>
<evidence type="ECO:0000256" key="2">
    <source>
        <dbReference type="ARBA" id="ARBA00022598"/>
    </source>
</evidence>
<sequence>MRRCKAMNLAHLLARTARVFPQRNAVAHGAHELWPYAELFRRAAAIAGNLRGVHGLRAGDRVALFLANCPQYLELLYGIWHAGLVAVPINNKLHAREVAFICQNSAASLLFVAEELAGPGELDGGWGAVTGSAPGLRIVSIDTPEYRRLTDGETIAVVPRAPDDLAWLFYTSGTTGQPKGVMLSQRNLLAMTLCYFTDVDQATRADSILYAAPMSHGAGMYNFAHVLVGARHVVPESGGFDVGEVLALSRHFGHTSLFAAPTMVHRLVEHVAAHGADCSGIKTLVYGGGPMYLEDIRRALEVLGDRLVQIYGQGESPMTITALARQHLADRAHPRYLERIVSVGVAHSIVEVVVADADGQSLPAGVAGEVLVRGETVMQGYWRNPEATAETLRDGWLHTGDIGVLDDDGFLTLKDRSKDVIISGGANIYPREVEEVLLQHPAVAEVSVVGWPSSEWGEEVLAFVVCRAGLAAPPAELDQLCLQSIARFKRPRNYFFVAALPKNNYGKVLKTELRSHWRHWADQGEI</sequence>
<dbReference type="InterPro" id="IPR045851">
    <property type="entry name" value="AMP-bd_C_sf"/>
</dbReference>
<dbReference type="Gene3D" id="3.40.50.12780">
    <property type="entry name" value="N-terminal domain of ligase-like"/>
    <property type="match status" value="1"/>
</dbReference>
<dbReference type="GO" id="GO:0004467">
    <property type="term" value="F:long-chain fatty acid-CoA ligase activity"/>
    <property type="evidence" value="ECO:0007669"/>
    <property type="project" value="UniProtKB-EC"/>
</dbReference>
<dbReference type="InterPro" id="IPR025110">
    <property type="entry name" value="AMP-bd_C"/>
</dbReference>
<feature type="domain" description="AMP-binding enzyme C-terminal" evidence="4">
    <location>
        <begin position="432"/>
        <end position="507"/>
    </location>
</feature>
<evidence type="ECO:0000313" key="6">
    <source>
        <dbReference type="Proteomes" id="UP000021816"/>
    </source>
</evidence>
<dbReference type="PRINTS" id="PR00154">
    <property type="entry name" value="AMPBINDING"/>
</dbReference>
<dbReference type="Proteomes" id="UP000021816">
    <property type="component" value="Unassembled WGS sequence"/>
</dbReference>
<evidence type="ECO:0000259" key="4">
    <source>
        <dbReference type="Pfam" id="PF13193"/>
    </source>
</evidence>
<reference evidence="5 6" key="1">
    <citation type="submission" date="2014-02" db="EMBL/GenBank/DDBJ databases">
        <title>Expanding our view of genomic diversity in Candidatus Accumulibacter clades.</title>
        <authorList>
            <person name="Skennerton C.T."/>
            <person name="Barr J.J."/>
            <person name="Slater F.R."/>
            <person name="Bond P.L."/>
            <person name="Tyson G.W."/>
        </authorList>
    </citation>
    <scope>NUCLEOTIDE SEQUENCE [LARGE SCALE GENOMIC DNA]</scope>
    <source>
        <strain evidence="6">BA-92</strain>
    </source>
</reference>
<dbReference type="GO" id="GO:0031956">
    <property type="term" value="F:medium-chain fatty acid-CoA ligase activity"/>
    <property type="evidence" value="ECO:0007669"/>
    <property type="project" value="TreeGrafter"/>
</dbReference>
<gene>
    <name evidence="5" type="primary">lcfB_1</name>
    <name evidence="5" type="ORF">AW10_01361</name>
</gene>
<dbReference type="InterPro" id="IPR020459">
    <property type="entry name" value="AMP-binding"/>
</dbReference>
<dbReference type="FunFam" id="3.30.300.30:FF:000008">
    <property type="entry name" value="2,3-dihydroxybenzoate-AMP ligase"/>
    <property type="match status" value="1"/>
</dbReference>
<dbReference type="Gene3D" id="3.30.300.30">
    <property type="match status" value="1"/>
</dbReference>